<dbReference type="Gene3D" id="1.20.1280.170">
    <property type="entry name" value="Exocyst complex component Exo70"/>
    <property type="match status" value="1"/>
</dbReference>
<dbReference type="SUPFAM" id="SSF74788">
    <property type="entry name" value="Cullin repeat-like"/>
    <property type="match status" value="1"/>
</dbReference>
<accession>A0A2K1JYM6</accession>
<reference evidence="1 3" key="1">
    <citation type="journal article" date="2008" name="Science">
        <title>The Physcomitrella genome reveals evolutionary insights into the conquest of land by plants.</title>
        <authorList>
            <person name="Rensing S."/>
            <person name="Lang D."/>
            <person name="Zimmer A."/>
            <person name="Terry A."/>
            <person name="Salamov A."/>
            <person name="Shapiro H."/>
            <person name="Nishiyama T."/>
            <person name="Perroud P.-F."/>
            <person name="Lindquist E."/>
            <person name="Kamisugi Y."/>
            <person name="Tanahashi T."/>
            <person name="Sakakibara K."/>
            <person name="Fujita T."/>
            <person name="Oishi K."/>
            <person name="Shin-I T."/>
            <person name="Kuroki Y."/>
            <person name="Toyoda A."/>
            <person name="Suzuki Y."/>
            <person name="Hashimoto A."/>
            <person name="Yamaguchi K."/>
            <person name="Sugano A."/>
            <person name="Kohara Y."/>
            <person name="Fujiyama A."/>
            <person name="Anterola A."/>
            <person name="Aoki S."/>
            <person name="Ashton N."/>
            <person name="Barbazuk W.B."/>
            <person name="Barker E."/>
            <person name="Bennetzen J."/>
            <person name="Bezanilla M."/>
            <person name="Blankenship R."/>
            <person name="Cho S.H."/>
            <person name="Dutcher S."/>
            <person name="Estelle M."/>
            <person name="Fawcett J.A."/>
            <person name="Gundlach H."/>
            <person name="Hanada K."/>
            <person name="Heyl A."/>
            <person name="Hicks K.A."/>
            <person name="Hugh J."/>
            <person name="Lohr M."/>
            <person name="Mayer K."/>
            <person name="Melkozernov A."/>
            <person name="Murata T."/>
            <person name="Nelson D."/>
            <person name="Pils B."/>
            <person name="Prigge M."/>
            <person name="Reiss B."/>
            <person name="Renner T."/>
            <person name="Rombauts S."/>
            <person name="Rushton P."/>
            <person name="Sanderfoot A."/>
            <person name="Schween G."/>
            <person name="Shiu S.-H."/>
            <person name="Stueber K."/>
            <person name="Theodoulou F.L."/>
            <person name="Tu H."/>
            <person name="Van de Peer Y."/>
            <person name="Verrier P.J."/>
            <person name="Waters E."/>
            <person name="Wood A."/>
            <person name="Yang L."/>
            <person name="Cove D."/>
            <person name="Cuming A."/>
            <person name="Hasebe M."/>
            <person name="Lucas S."/>
            <person name="Mishler D.B."/>
            <person name="Reski R."/>
            <person name="Grigoriev I."/>
            <person name="Quatrano R.S."/>
            <person name="Boore J.L."/>
        </authorList>
    </citation>
    <scope>NUCLEOTIDE SEQUENCE [LARGE SCALE GENOMIC DNA]</scope>
    <source>
        <strain evidence="2 3">cv. Gransden 2004</strain>
    </source>
</reference>
<dbReference type="Proteomes" id="UP000006727">
    <property type="component" value="Chromosome 10"/>
</dbReference>
<dbReference type="AlphaFoldDB" id="A0A2K1JYM6"/>
<dbReference type="EMBL" id="ABEU02000010">
    <property type="protein sequence ID" value="PNR46634.1"/>
    <property type="molecule type" value="Genomic_DNA"/>
</dbReference>
<evidence type="ECO:0000313" key="2">
    <source>
        <dbReference type="EnsemblPlants" id="Pp3c10_11654V3.1"/>
    </source>
</evidence>
<gene>
    <name evidence="1" type="ORF">PHYPA_013754</name>
</gene>
<dbReference type="Pfam" id="PF20669">
    <property type="entry name" value="Exo70_N"/>
    <property type="match status" value="1"/>
</dbReference>
<dbReference type="InterPro" id="IPR016159">
    <property type="entry name" value="Cullin_repeat-like_dom_sf"/>
</dbReference>
<dbReference type="PaxDb" id="3218-PP1S120_34V6.1"/>
<organism evidence="1">
    <name type="scientific">Physcomitrium patens</name>
    <name type="common">Spreading-leaved earth moss</name>
    <name type="synonym">Physcomitrella patens</name>
    <dbReference type="NCBI Taxonomy" id="3218"/>
    <lineage>
        <taxon>Eukaryota</taxon>
        <taxon>Viridiplantae</taxon>
        <taxon>Streptophyta</taxon>
        <taxon>Embryophyta</taxon>
        <taxon>Bryophyta</taxon>
        <taxon>Bryophytina</taxon>
        <taxon>Bryopsida</taxon>
        <taxon>Funariidae</taxon>
        <taxon>Funariales</taxon>
        <taxon>Funariaceae</taxon>
        <taxon>Physcomitrium</taxon>
    </lineage>
</organism>
<proteinExistence type="predicted"/>
<name>A0A2K1JYM6_PHYPA</name>
<reference evidence="2" key="3">
    <citation type="submission" date="2020-12" db="UniProtKB">
        <authorList>
            <consortium name="EnsemblPlants"/>
        </authorList>
    </citation>
    <scope>IDENTIFICATION</scope>
</reference>
<evidence type="ECO:0000313" key="1">
    <source>
        <dbReference type="EMBL" id="PNR46634.1"/>
    </source>
</evidence>
<sequence length="78" mass="8850">MDFQAQHPVLNRISSPRCDLGGRLEACDTLYTNVEYLTLNRSLEASDMALSHARDLVSKGMSRLEEEFRALLPFTGQY</sequence>
<dbReference type="InParanoid" id="A0A2K1JYM6"/>
<keyword evidence="3" id="KW-1185">Reference proteome</keyword>
<protein>
    <submittedName>
        <fullName evidence="1 2">Uncharacterized protein</fullName>
    </submittedName>
</protein>
<dbReference type="Gramene" id="Pp3c10_11654V3.1">
    <property type="protein sequence ID" value="Pp3c10_11654V3.1"/>
    <property type="gene ID" value="Pp3c10_11654"/>
</dbReference>
<dbReference type="EnsemblPlants" id="Pp3c10_11654V3.1">
    <property type="protein sequence ID" value="Pp3c10_11654V3.1"/>
    <property type="gene ID" value="Pp3c10_11654"/>
</dbReference>
<reference evidence="1 3" key="2">
    <citation type="journal article" date="2018" name="Plant J.">
        <title>The Physcomitrella patens chromosome-scale assembly reveals moss genome structure and evolution.</title>
        <authorList>
            <person name="Lang D."/>
            <person name="Ullrich K.K."/>
            <person name="Murat F."/>
            <person name="Fuchs J."/>
            <person name="Jenkins J."/>
            <person name="Haas F.B."/>
            <person name="Piednoel M."/>
            <person name="Gundlach H."/>
            <person name="Van Bel M."/>
            <person name="Meyberg R."/>
            <person name="Vives C."/>
            <person name="Morata J."/>
            <person name="Symeonidi A."/>
            <person name="Hiss M."/>
            <person name="Muchero W."/>
            <person name="Kamisugi Y."/>
            <person name="Saleh O."/>
            <person name="Blanc G."/>
            <person name="Decker E.L."/>
            <person name="van Gessel N."/>
            <person name="Grimwood J."/>
            <person name="Hayes R.D."/>
            <person name="Graham S.W."/>
            <person name="Gunter L.E."/>
            <person name="McDaniel S.F."/>
            <person name="Hoernstein S.N.W."/>
            <person name="Larsson A."/>
            <person name="Li F.W."/>
            <person name="Perroud P.F."/>
            <person name="Phillips J."/>
            <person name="Ranjan P."/>
            <person name="Rokshar D.S."/>
            <person name="Rothfels C.J."/>
            <person name="Schneider L."/>
            <person name="Shu S."/>
            <person name="Stevenson D.W."/>
            <person name="Thummler F."/>
            <person name="Tillich M."/>
            <person name="Villarreal Aguilar J.C."/>
            <person name="Widiez T."/>
            <person name="Wong G.K."/>
            <person name="Wymore A."/>
            <person name="Zhang Y."/>
            <person name="Zimmer A.D."/>
            <person name="Quatrano R.S."/>
            <person name="Mayer K.F.X."/>
            <person name="Goodstein D."/>
            <person name="Casacuberta J.M."/>
            <person name="Vandepoele K."/>
            <person name="Reski R."/>
            <person name="Cuming A.C."/>
            <person name="Tuskan G.A."/>
            <person name="Maumus F."/>
            <person name="Salse J."/>
            <person name="Schmutz J."/>
            <person name="Rensing S.A."/>
        </authorList>
    </citation>
    <scope>NUCLEOTIDE SEQUENCE [LARGE SCALE GENOMIC DNA]</scope>
    <source>
        <strain evidence="2 3">cv. Gransden 2004</strain>
    </source>
</reference>
<evidence type="ECO:0000313" key="3">
    <source>
        <dbReference type="Proteomes" id="UP000006727"/>
    </source>
</evidence>